<dbReference type="PROSITE" id="PS52050">
    <property type="entry name" value="WYL"/>
    <property type="match status" value="1"/>
</dbReference>
<name>A0A1I2FAY3_9MICO</name>
<sequence>MSTTDAAERLLNLVIALMNTPGRMTKDQIRAGVVGYDDASDESFERKFERDKDTLRELGVPVVTVDDSGHAAEIGYRIDTDAYALAPLHLTAAELAVLGLAAQLWQDRVLRTDTGRALTKLTAASGTGVHTDALAALAPRVREAGGAYGPLLEAILARRAVRFAYRAATTGQRAQRHVEPWRLAVRGGGWYLIGHDLDRAAVRAFRLSRIDGAPRPVGPPGAVTIPVEVDVDSALGRPHADARRAVLAVVPERAQALRARGVEPDPCPPLPSALAGREVIAVEFEDLARAVDEIAAYGDVVAVLEPADLRAAVIAVLQAAAALGEERHDG</sequence>
<dbReference type="Proteomes" id="UP000198520">
    <property type="component" value="Unassembled WGS sequence"/>
</dbReference>
<evidence type="ECO:0000313" key="3">
    <source>
        <dbReference type="EMBL" id="SFF02385.1"/>
    </source>
</evidence>
<dbReference type="STRING" id="285351.SAMN04488035_1220"/>
<feature type="domain" description="WCX" evidence="2">
    <location>
        <begin position="243"/>
        <end position="321"/>
    </location>
</feature>
<dbReference type="InterPro" id="IPR057727">
    <property type="entry name" value="WCX_dom"/>
</dbReference>
<accession>A0A1I2FAY3</accession>
<dbReference type="Pfam" id="PF13280">
    <property type="entry name" value="WYL"/>
    <property type="match status" value="1"/>
</dbReference>
<dbReference type="GO" id="GO:0000502">
    <property type="term" value="C:proteasome complex"/>
    <property type="evidence" value="ECO:0007669"/>
    <property type="project" value="UniProtKB-KW"/>
</dbReference>
<keyword evidence="3" id="KW-0647">Proteasome</keyword>
<protein>
    <submittedName>
        <fullName evidence="3">Proteasome accessory factor B</fullName>
    </submittedName>
</protein>
<dbReference type="OrthoDB" id="3268930at2"/>
<evidence type="ECO:0000259" key="1">
    <source>
        <dbReference type="Pfam" id="PF13280"/>
    </source>
</evidence>
<dbReference type="PANTHER" id="PTHR34580:SF3">
    <property type="entry name" value="PROTEIN PAFB"/>
    <property type="match status" value="1"/>
</dbReference>
<proteinExistence type="predicted"/>
<dbReference type="PANTHER" id="PTHR34580">
    <property type="match status" value="1"/>
</dbReference>
<dbReference type="AlphaFoldDB" id="A0A1I2FAY3"/>
<dbReference type="InterPro" id="IPR051534">
    <property type="entry name" value="CBASS_pafABC_assoc_protein"/>
</dbReference>
<dbReference type="RefSeq" id="WP_093376176.1">
    <property type="nucleotide sequence ID" value="NZ_BNAN01000002.1"/>
</dbReference>
<feature type="domain" description="WYL" evidence="1">
    <location>
        <begin position="150"/>
        <end position="212"/>
    </location>
</feature>
<evidence type="ECO:0000259" key="2">
    <source>
        <dbReference type="Pfam" id="PF25583"/>
    </source>
</evidence>
<dbReference type="Pfam" id="PF25583">
    <property type="entry name" value="WCX"/>
    <property type="match status" value="1"/>
</dbReference>
<evidence type="ECO:0000313" key="4">
    <source>
        <dbReference type="Proteomes" id="UP000198520"/>
    </source>
</evidence>
<organism evidence="3 4">
    <name type="scientific">Flavimobilis marinus</name>
    <dbReference type="NCBI Taxonomy" id="285351"/>
    <lineage>
        <taxon>Bacteria</taxon>
        <taxon>Bacillati</taxon>
        <taxon>Actinomycetota</taxon>
        <taxon>Actinomycetes</taxon>
        <taxon>Micrococcales</taxon>
        <taxon>Jonesiaceae</taxon>
        <taxon>Flavimobilis</taxon>
    </lineage>
</organism>
<reference evidence="4" key="1">
    <citation type="submission" date="2016-10" db="EMBL/GenBank/DDBJ databases">
        <authorList>
            <person name="Varghese N."/>
            <person name="Submissions S."/>
        </authorList>
    </citation>
    <scope>NUCLEOTIDE SEQUENCE [LARGE SCALE GENOMIC DNA]</scope>
    <source>
        <strain evidence="4">DSM 19083</strain>
    </source>
</reference>
<dbReference type="EMBL" id="FONZ01000002">
    <property type="protein sequence ID" value="SFF02385.1"/>
    <property type="molecule type" value="Genomic_DNA"/>
</dbReference>
<gene>
    <name evidence="3" type="ORF">SAMN04488035_1220</name>
</gene>
<keyword evidence="4" id="KW-1185">Reference proteome</keyword>
<dbReference type="InterPro" id="IPR026881">
    <property type="entry name" value="WYL_dom"/>
</dbReference>